<dbReference type="Proteomes" id="UP000536640">
    <property type="component" value="Unassembled WGS sequence"/>
</dbReference>
<dbReference type="Gene3D" id="1.25.40.10">
    <property type="entry name" value="Tetratricopeptide repeat domain"/>
    <property type="match status" value="1"/>
</dbReference>
<keyword evidence="4" id="KW-1185">Reference proteome</keyword>
<dbReference type="InterPro" id="IPR019734">
    <property type="entry name" value="TPR_rpt"/>
</dbReference>
<name>A0A840R4X6_9GAMM</name>
<evidence type="ECO:0000313" key="4">
    <source>
        <dbReference type="Proteomes" id="UP000536640"/>
    </source>
</evidence>
<gene>
    <name evidence="3" type="ORF">HNQ57_002494</name>
</gene>
<evidence type="ECO:0000313" key="3">
    <source>
        <dbReference type="EMBL" id="MBB5188215.1"/>
    </source>
</evidence>
<dbReference type="AlphaFoldDB" id="A0A840R4X6"/>
<organism evidence="3 4">
    <name type="scientific">Zhongshania antarctica</name>
    <dbReference type="NCBI Taxonomy" id="641702"/>
    <lineage>
        <taxon>Bacteria</taxon>
        <taxon>Pseudomonadati</taxon>
        <taxon>Pseudomonadota</taxon>
        <taxon>Gammaproteobacteria</taxon>
        <taxon>Cellvibrionales</taxon>
        <taxon>Spongiibacteraceae</taxon>
        <taxon>Zhongshania</taxon>
    </lineage>
</organism>
<dbReference type="InterPro" id="IPR011990">
    <property type="entry name" value="TPR-like_helical_dom_sf"/>
</dbReference>
<accession>A0A840R4X6</accession>
<keyword evidence="1" id="KW-0802">TPR repeat</keyword>
<dbReference type="RefSeq" id="WP_184463385.1">
    <property type="nucleotide sequence ID" value="NZ_JACHHW010000006.1"/>
</dbReference>
<keyword evidence="2" id="KW-0732">Signal</keyword>
<dbReference type="EMBL" id="JACHHW010000006">
    <property type="protein sequence ID" value="MBB5188215.1"/>
    <property type="molecule type" value="Genomic_DNA"/>
</dbReference>
<feature type="signal peptide" evidence="2">
    <location>
        <begin position="1"/>
        <end position="29"/>
    </location>
</feature>
<dbReference type="SUPFAM" id="SSF48452">
    <property type="entry name" value="TPR-like"/>
    <property type="match status" value="1"/>
</dbReference>
<comment type="caution">
    <text evidence="3">The sequence shown here is derived from an EMBL/GenBank/DDBJ whole genome shotgun (WGS) entry which is preliminary data.</text>
</comment>
<sequence>MCLVKIPLLGVIKCALYSVLLLLSAVVNASDGASLKTEALNLFSDIKLAEEKLPTRTPTIALYIANSDKRFTIQSVRVSVDGRERARYSYSELETQTLLDGGLHLLSKLALPEENHTISVKFAVTEVGAGPHAERLYPRFEKAISVAENTQWELELIRGGWLQWQDKVAIQLHDHGPENSVSSGYSHPRFRSIYFNAKRHFSFDALADAMVMIKRGVSAGQFSEQVKLALSRSARDLGLTEVPTSLQGLVEFDRLSEESKPSSMFSHFNTGAGLIQQGKYAEGVALLAALSEGELLAPDELLLRDKVNLALGYHFLKQGDSEQSVNYFSQVRRLSPYANKALVGLGWALLSPRQNQAAPLVASDDHSRQAIATATPYLWSGSEDEIAWARRHTPFRRAWAIASGGKEEDLQAAMVPWMELVNRDPLDPAVQEGLLILPYVMSHWAGQAQRAERYYVAASSRLQAALQHLRGASADIQRGGLRAAIDLADQRGGSGWDIWLSALYEDKDAYLDLLLDSPNFHQALSEYRQLVRIRNLLGAYQAGALVAVGGGEFNAKLAALLPRLTASIATRAATLDREALAEIGRHHRRTEMYLAEASFALARNHENTRRKLSGVVWDGELRR</sequence>
<protein>
    <submittedName>
        <fullName evidence="3">Tetratricopeptide (TPR) repeat protein</fullName>
    </submittedName>
</protein>
<evidence type="ECO:0000256" key="2">
    <source>
        <dbReference type="SAM" id="SignalP"/>
    </source>
</evidence>
<evidence type="ECO:0000256" key="1">
    <source>
        <dbReference type="PROSITE-ProRule" id="PRU00339"/>
    </source>
</evidence>
<feature type="repeat" description="TPR" evidence="1">
    <location>
        <begin position="305"/>
        <end position="338"/>
    </location>
</feature>
<dbReference type="PROSITE" id="PS50005">
    <property type="entry name" value="TPR"/>
    <property type="match status" value="1"/>
</dbReference>
<proteinExistence type="predicted"/>
<feature type="chain" id="PRO_5032796006" evidence="2">
    <location>
        <begin position="30"/>
        <end position="623"/>
    </location>
</feature>
<reference evidence="3 4" key="1">
    <citation type="submission" date="2020-08" db="EMBL/GenBank/DDBJ databases">
        <title>Genomic Encyclopedia of Type Strains, Phase IV (KMG-IV): sequencing the most valuable type-strain genomes for metagenomic binning, comparative biology and taxonomic classification.</title>
        <authorList>
            <person name="Goeker M."/>
        </authorList>
    </citation>
    <scope>NUCLEOTIDE SEQUENCE [LARGE SCALE GENOMIC DNA]</scope>
    <source>
        <strain evidence="3 4">DSM 25701</strain>
    </source>
</reference>